<feature type="domain" description="DUF4817" evidence="1">
    <location>
        <begin position="13"/>
        <end position="57"/>
    </location>
</feature>
<dbReference type="EMBL" id="GECZ01009966">
    <property type="protein sequence ID" value="JAS59803.1"/>
    <property type="molecule type" value="Transcribed_RNA"/>
</dbReference>
<proteinExistence type="predicted"/>
<dbReference type="AlphaFoldDB" id="A0A1B6GBX8"/>
<sequence>MENSEFERITVLMMRGYGERMRSYAEVAELFNEEFPNRNNPITRFTVARIVQWFNDTYSVKDRPKPGRAPVIDEEKSLDVMQSFVEDPHISTRRPVLEHDISQS</sequence>
<protein>
    <recommendedName>
        <fullName evidence="1">DUF4817 domain-containing protein</fullName>
    </recommendedName>
</protein>
<gene>
    <name evidence="2" type="ORF">g.21775</name>
</gene>
<dbReference type="Pfam" id="PF16087">
    <property type="entry name" value="DUF4817"/>
    <property type="match status" value="1"/>
</dbReference>
<organism evidence="2">
    <name type="scientific">Cuerna arida</name>
    <dbReference type="NCBI Taxonomy" id="1464854"/>
    <lineage>
        <taxon>Eukaryota</taxon>
        <taxon>Metazoa</taxon>
        <taxon>Ecdysozoa</taxon>
        <taxon>Arthropoda</taxon>
        <taxon>Hexapoda</taxon>
        <taxon>Insecta</taxon>
        <taxon>Pterygota</taxon>
        <taxon>Neoptera</taxon>
        <taxon>Paraneoptera</taxon>
        <taxon>Hemiptera</taxon>
        <taxon>Auchenorrhyncha</taxon>
        <taxon>Membracoidea</taxon>
        <taxon>Cicadellidae</taxon>
        <taxon>Cicadellinae</taxon>
        <taxon>Proconiini</taxon>
        <taxon>Cuerna</taxon>
    </lineage>
</organism>
<reference evidence="2" key="1">
    <citation type="submission" date="2015-11" db="EMBL/GenBank/DDBJ databases">
        <title>De novo transcriptome assembly of four potential Pierce s Disease insect vectors from Arizona vineyards.</title>
        <authorList>
            <person name="Tassone E.E."/>
        </authorList>
    </citation>
    <scope>NUCLEOTIDE SEQUENCE</scope>
</reference>
<name>A0A1B6GBX8_9HEMI</name>
<accession>A0A1B6GBX8</accession>
<dbReference type="InterPro" id="IPR032135">
    <property type="entry name" value="DUF4817"/>
</dbReference>
<evidence type="ECO:0000313" key="2">
    <source>
        <dbReference type="EMBL" id="JAS59803.1"/>
    </source>
</evidence>
<evidence type="ECO:0000259" key="1">
    <source>
        <dbReference type="Pfam" id="PF16087"/>
    </source>
</evidence>